<proteinExistence type="predicted"/>
<sequence length="119" mass="13680">MNDGEKIPREDSLMLRSSSVLNETTGLWLEIPVLWLEKHKNTQRKKERSSEAAIVAAILVKGVLNVDYRLFTTILARRIAKILPYIISVDQTGFIKKVDKLIIISVEHYMSCSILRRKN</sequence>
<comment type="caution">
    <text evidence="1">The sequence shown here is derived from an EMBL/GenBank/DDBJ whole genome shotgun (WGS) entry which is preliminary data.</text>
</comment>
<name>A0ABV0Q335_9TELE</name>
<accession>A0ABV0Q335</accession>
<evidence type="ECO:0000313" key="2">
    <source>
        <dbReference type="Proteomes" id="UP001476798"/>
    </source>
</evidence>
<organism evidence="1 2">
    <name type="scientific">Goodea atripinnis</name>
    <dbReference type="NCBI Taxonomy" id="208336"/>
    <lineage>
        <taxon>Eukaryota</taxon>
        <taxon>Metazoa</taxon>
        <taxon>Chordata</taxon>
        <taxon>Craniata</taxon>
        <taxon>Vertebrata</taxon>
        <taxon>Euteleostomi</taxon>
        <taxon>Actinopterygii</taxon>
        <taxon>Neopterygii</taxon>
        <taxon>Teleostei</taxon>
        <taxon>Neoteleostei</taxon>
        <taxon>Acanthomorphata</taxon>
        <taxon>Ovalentaria</taxon>
        <taxon>Atherinomorphae</taxon>
        <taxon>Cyprinodontiformes</taxon>
        <taxon>Goodeidae</taxon>
        <taxon>Goodea</taxon>
    </lineage>
</organism>
<protein>
    <submittedName>
        <fullName evidence="1">Uncharacterized protein</fullName>
    </submittedName>
</protein>
<dbReference type="EMBL" id="JAHRIO010096876">
    <property type="protein sequence ID" value="MEQ2190200.1"/>
    <property type="molecule type" value="Genomic_DNA"/>
</dbReference>
<keyword evidence="2" id="KW-1185">Reference proteome</keyword>
<reference evidence="1 2" key="1">
    <citation type="submission" date="2021-06" db="EMBL/GenBank/DDBJ databases">
        <authorList>
            <person name="Palmer J.M."/>
        </authorList>
    </citation>
    <scope>NUCLEOTIDE SEQUENCE [LARGE SCALE GENOMIC DNA]</scope>
    <source>
        <strain evidence="1 2">GA_2019</strain>
        <tissue evidence="1">Muscle</tissue>
    </source>
</reference>
<evidence type="ECO:0000313" key="1">
    <source>
        <dbReference type="EMBL" id="MEQ2190200.1"/>
    </source>
</evidence>
<dbReference type="Proteomes" id="UP001476798">
    <property type="component" value="Unassembled WGS sequence"/>
</dbReference>
<gene>
    <name evidence="1" type="ORF">GOODEAATRI_033404</name>
</gene>